<dbReference type="AlphaFoldDB" id="A0A7G5GP75"/>
<dbReference type="Gene3D" id="3.20.20.140">
    <property type="entry name" value="Metal-dependent hydrolases"/>
    <property type="match status" value="1"/>
</dbReference>
<dbReference type="Pfam" id="PF01979">
    <property type="entry name" value="Amidohydro_1"/>
    <property type="match status" value="1"/>
</dbReference>
<dbReference type="InterPro" id="IPR050287">
    <property type="entry name" value="MTA/SAH_deaminase"/>
</dbReference>
<dbReference type="SUPFAM" id="SSF51556">
    <property type="entry name" value="Metallo-dependent hydrolases"/>
    <property type="match status" value="1"/>
</dbReference>
<accession>A0A7G5GP75</accession>
<dbReference type="InterPro" id="IPR006680">
    <property type="entry name" value="Amidohydro-rel"/>
</dbReference>
<dbReference type="KEGG" id="sfol:H3H32_22065"/>
<sequence length="547" mass="61009">MVSSSGRPLCIMGNMVDAQGRESVKTILVQNGKISTIQAGKVPLSLPDLILLELADDEVVFPGLINLHVHSEYNVFPLWQSPAVWSNRYQWRINDQYIREIKNFKEYIEARWVKDYPGFINLNGQSVTADNQRAFPTGSVRSAISEVQKMHGVITELQAVAGGTTLMQQTIKLENNGSLPSFIVRNTGAPDELGLPGTKKVFSVVDFVRPGPDFDPPSSPLHANDDTSGWPMMRHPSFDDFLASVQNGNNRYYASIAHIAEGRAGYLQRGKPDGFSRREFTEFRKALFQLPNPEFLKTANLTLTHACGLNYSDSTTLDFLRDNHISIVWSPVSNLILYRDTIPVKTLLDHGINVCLGSDWAPSGSKHVWDELKFARHFCDALSLDVSNAQLLAMITQNPATALGNVKAGLIETGYNADFFILRKQSARQPALTALQTQDDSSVRCTIVNGRVLYGDENLFTDTLSVDYQRIPATEGIAARKKVVSINSSLNFDLHQSLTQVDALMDWYAAETLRLPNLRRTRLLSSDDHLYLARIDLVKSQLVELLK</sequence>
<proteinExistence type="predicted"/>
<keyword evidence="1 3" id="KW-0378">Hydrolase</keyword>
<evidence type="ECO:0000256" key="1">
    <source>
        <dbReference type="ARBA" id="ARBA00022801"/>
    </source>
</evidence>
<dbReference type="SUPFAM" id="SSF51338">
    <property type="entry name" value="Composite domain of metallo-dependent hydrolases"/>
    <property type="match status" value="1"/>
</dbReference>
<evidence type="ECO:0000313" key="3">
    <source>
        <dbReference type="EMBL" id="QMW00667.1"/>
    </source>
</evidence>
<dbReference type="Gene3D" id="2.30.40.10">
    <property type="entry name" value="Urease, subunit C, domain 1"/>
    <property type="match status" value="1"/>
</dbReference>
<name>A0A7G5GP75_9BACT</name>
<dbReference type="EMBL" id="CP059732">
    <property type="protein sequence ID" value="QMW00667.1"/>
    <property type="molecule type" value="Genomic_DNA"/>
</dbReference>
<evidence type="ECO:0000259" key="2">
    <source>
        <dbReference type="Pfam" id="PF01979"/>
    </source>
</evidence>
<dbReference type="RefSeq" id="WP_182457781.1">
    <property type="nucleotide sequence ID" value="NZ_CP059732.1"/>
</dbReference>
<dbReference type="InterPro" id="IPR032466">
    <property type="entry name" value="Metal_Hydrolase"/>
</dbReference>
<evidence type="ECO:0000313" key="4">
    <source>
        <dbReference type="Proteomes" id="UP000515369"/>
    </source>
</evidence>
<dbReference type="PANTHER" id="PTHR43794">
    <property type="entry name" value="AMINOHYDROLASE SSNA-RELATED"/>
    <property type="match status" value="1"/>
</dbReference>
<feature type="domain" description="Amidohydrolase-related" evidence="2">
    <location>
        <begin position="293"/>
        <end position="452"/>
    </location>
</feature>
<gene>
    <name evidence="3" type="ORF">H3H32_22065</name>
</gene>
<dbReference type="Proteomes" id="UP000515369">
    <property type="component" value="Chromosome"/>
</dbReference>
<dbReference type="InterPro" id="IPR011059">
    <property type="entry name" value="Metal-dep_hydrolase_composite"/>
</dbReference>
<dbReference type="GO" id="GO:0016810">
    <property type="term" value="F:hydrolase activity, acting on carbon-nitrogen (but not peptide) bonds"/>
    <property type="evidence" value="ECO:0007669"/>
    <property type="project" value="InterPro"/>
</dbReference>
<dbReference type="PANTHER" id="PTHR43794:SF11">
    <property type="entry name" value="AMIDOHYDROLASE-RELATED DOMAIN-CONTAINING PROTEIN"/>
    <property type="match status" value="1"/>
</dbReference>
<protein>
    <submittedName>
        <fullName evidence="3">Amidohydrolase family protein</fullName>
    </submittedName>
</protein>
<reference evidence="3 4" key="1">
    <citation type="submission" date="2020-07" db="EMBL/GenBank/DDBJ databases">
        <title>Spirosoma foliorum sp. nov., isolated from the leaves on the Nejang mountain Korea, Republic of.</title>
        <authorList>
            <person name="Ho H."/>
            <person name="Lee Y.-J."/>
            <person name="Nurcahyanto D.-A."/>
            <person name="Kim S.-G."/>
        </authorList>
    </citation>
    <scope>NUCLEOTIDE SEQUENCE [LARGE SCALE GENOMIC DNA]</scope>
    <source>
        <strain evidence="3 4">PL0136</strain>
    </source>
</reference>
<keyword evidence="4" id="KW-1185">Reference proteome</keyword>
<organism evidence="3 4">
    <name type="scientific">Spirosoma foliorum</name>
    <dbReference type="NCBI Taxonomy" id="2710596"/>
    <lineage>
        <taxon>Bacteria</taxon>
        <taxon>Pseudomonadati</taxon>
        <taxon>Bacteroidota</taxon>
        <taxon>Cytophagia</taxon>
        <taxon>Cytophagales</taxon>
        <taxon>Cytophagaceae</taxon>
        <taxon>Spirosoma</taxon>
    </lineage>
</organism>